<evidence type="ECO:0000313" key="9">
    <source>
        <dbReference type="Proteomes" id="UP000053820"/>
    </source>
</evidence>
<evidence type="ECO:0000256" key="7">
    <source>
        <dbReference type="SAM" id="SignalP"/>
    </source>
</evidence>
<dbReference type="HOGENOM" id="CLU_006909_5_1_1"/>
<comment type="similarity">
    <text evidence="2">Belongs to the FMO family.</text>
</comment>
<evidence type="ECO:0000313" key="8">
    <source>
        <dbReference type="EMBL" id="KIJ65130.1"/>
    </source>
</evidence>
<feature type="signal peptide" evidence="7">
    <location>
        <begin position="1"/>
        <end position="17"/>
    </location>
</feature>
<organism evidence="8 9">
    <name type="scientific">Hydnomerulius pinastri MD-312</name>
    <dbReference type="NCBI Taxonomy" id="994086"/>
    <lineage>
        <taxon>Eukaryota</taxon>
        <taxon>Fungi</taxon>
        <taxon>Dikarya</taxon>
        <taxon>Basidiomycota</taxon>
        <taxon>Agaricomycotina</taxon>
        <taxon>Agaricomycetes</taxon>
        <taxon>Agaricomycetidae</taxon>
        <taxon>Boletales</taxon>
        <taxon>Boletales incertae sedis</taxon>
        <taxon>Leucogyrophana</taxon>
    </lineage>
</organism>
<dbReference type="Pfam" id="PF00743">
    <property type="entry name" value="FMO-like"/>
    <property type="match status" value="2"/>
</dbReference>
<keyword evidence="5" id="KW-0521">NADP</keyword>
<dbReference type="InterPro" id="IPR020946">
    <property type="entry name" value="Flavin_mOase-like"/>
</dbReference>
<dbReference type="GO" id="GO:0050660">
    <property type="term" value="F:flavin adenine dinucleotide binding"/>
    <property type="evidence" value="ECO:0007669"/>
    <property type="project" value="InterPro"/>
</dbReference>
<keyword evidence="9" id="KW-1185">Reference proteome</keyword>
<dbReference type="InterPro" id="IPR000960">
    <property type="entry name" value="Flavin_mOase"/>
</dbReference>
<reference evidence="8 9" key="1">
    <citation type="submission" date="2014-04" db="EMBL/GenBank/DDBJ databases">
        <title>Evolutionary Origins and Diversification of the Mycorrhizal Mutualists.</title>
        <authorList>
            <consortium name="DOE Joint Genome Institute"/>
            <consortium name="Mycorrhizal Genomics Consortium"/>
            <person name="Kohler A."/>
            <person name="Kuo A."/>
            <person name="Nagy L.G."/>
            <person name="Floudas D."/>
            <person name="Copeland A."/>
            <person name="Barry K.W."/>
            <person name="Cichocki N."/>
            <person name="Veneault-Fourrey C."/>
            <person name="LaButti K."/>
            <person name="Lindquist E.A."/>
            <person name="Lipzen A."/>
            <person name="Lundell T."/>
            <person name="Morin E."/>
            <person name="Murat C."/>
            <person name="Riley R."/>
            <person name="Ohm R."/>
            <person name="Sun H."/>
            <person name="Tunlid A."/>
            <person name="Henrissat B."/>
            <person name="Grigoriev I.V."/>
            <person name="Hibbett D.S."/>
            <person name="Martin F."/>
        </authorList>
    </citation>
    <scope>NUCLEOTIDE SEQUENCE [LARGE SCALE GENOMIC DNA]</scope>
    <source>
        <strain evidence="8 9">MD-312</strain>
    </source>
</reference>
<dbReference type="PRINTS" id="PR00370">
    <property type="entry name" value="FMOXYGENASE"/>
</dbReference>
<keyword evidence="4" id="KW-0274">FAD</keyword>
<sequence length="524" mass="58756">MFGLRQLVLSLISYVLLQNEEGNYPQAVFQHITPVNKSVAIVGAGSAGLAVLKTLVGLPDELRSGWEIVLYEQRRDVGGIWLPDPQSVHPPDLPETPLYPLLHTNIPVPTMTYPGFPFSPGTPLYPSHECVEQYHQDYASHFNLIPYILLNHTVLSSSWIGTPDKGRWEVTVQDHNGREIHKSFDHVVVANGHNHEPHIPTYAGQEDWLRSGIESSQTREILHSIFYRKPERYANQTVVVVGSGASGQDAASQLALHARKVYHSVRSLSDPASGPVEIKPEISHFTSDSVVFADGSTALDVDSVILGTGYELRVPFLERGGEVLVTPKSSEPVDYALTTNLRYLFPLHQHIFSLSNSYPTNALAFIGLPSLAASCPSDTAQSIYAAHIIANGSLLNSREELLQELEASEDNLRSRGYDPYYIGHRMVDGSTFDYQDGLIDYLKARGALPDNGTSFVEGWRREAGRYQYLKRGWKRVEELGQQREWLRGVETEAEWADMMKRLDRWQGGWEMQHGLVFPKEKIIF</sequence>
<dbReference type="PANTHER" id="PTHR23023">
    <property type="entry name" value="DIMETHYLANILINE MONOOXYGENASE"/>
    <property type="match status" value="1"/>
</dbReference>
<keyword evidence="6" id="KW-0560">Oxidoreductase</keyword>
<evidence type="ECO:0008006" key="10">
    <source>
        <dbReference type="Google" id="ProtNLM"/>
    </source>
</evidence>
<protein>
    <recommendedName>
        <fullName evidence="10">FAD/NAD(P)-binding domain-containing protein</fullName>
    </recommendedName>
</protein>
<dbReference type="Gene3D" id="3.50.50.60">
    <property type="entry name" value="FAD/NAD(P)-binding domain"/>
    <property type="match status" value="2"/>
</dbReference>
<evidence type="ECO:0000256" key="2">
    <source>
        <dbReference type="ARBA" id="ARBA00009183"/>
    </source>
</evidence>
<evidence type="ECO:0000256" key="5">
    <source>
        <dbReference type="ARBA" id="ARBA00022857"/>
    </source>
</evidence>
<evidence type="ECO:0000256" key="4">
    <source>
        <dbReference type="ARBA" id="ARBA00022827"/>
    </source>
</evidence>
<dbReference type="GO" id="GO:0050661">
    <property type="term" value="F:NADP binding"/>
    <property type="evidence" value="ECO:0007669"/>
    <property type="project" value="InterPro"/>
</dbReference>
<comment type="cofactor">
    <cofactor evidence="1">
        <name>FAD</name>
        <dbReference type="ChEBI" id="CHEBI:57692"/>
    </cofactor>
</comment>
<keyword evidence="3" id="KW-0285">Flavoprotein</keyword>
<feature type="chain" id="PRO_5002222058" description="FAD/NAD(P)-binding domain-containing protein" evidence="7">
    <location>
        <begin position="18"/>
        <end position="524"/>
    </location>
</feature>
<gene>
    <name evidence="8" type="ORF">HYDPIDRAFT_175177</name>
</gene>
<evidence type="ECO:0000256" key="6">
    <source>
        <dbReference type="ARBA" id="ARBA00023002"/>
    </source>
</evidence>
<dbReference type="AlphaFoldDB" id="A0A0C9W2D0"/>
<dbReference type="SUPFAM" id="SSF51905">
    <property type="entry name" value="FAD/NAD(P)-binding domain"/>
    <property type="match status" value="2"/>
</dbReference>
<name>A0A0C9W2D0_9AGAM</name>
<dbReference type="EMBL" id="KN839844">
    <property type="protein sequence ID" value="KIJ65130.1"/>
    <property type="molecule type" value="Genomic_DNA"/>
</dbReference>
<evidence type="ECO:0000256" key="1">
    <source>
        <dbReference type="ARBA" id="ARBA00001974"/>
    </source>
</evidence>
<dbReference type="FunFam" id="3.50.50.60:FF:000023">
    <property type="entry name" value="Dimethylaniline monooxygenase [N-oxide-forming]"/>
    <property type="match status" value="1"/>
</dbReference>
<evidence type="ECO:0000256" key="3">
    <source>
        <dbReference type="ARBA" id="ARBA00022630"/>
    </source>
</evidence>
<dbReference type="Proteomes" id="UP000053820">
    <property type="component" value="Unassembled WGS sequence"/>
</dbReference>
<dbReference type="GO" id="GO:0004499">
    <property type="term" value="F:N,N-dimethylaniline monooxygenase activity"/>
    <property type="evidence" value="ECO:0007669"/>
    <property type="project" value="InterPro"/>
</dbReference>
<keyword evidence="7" id="KW-0732">Signal</keyword>
<dbReference type="InterPro" id="IPR036188">
    <property type="entry name" value="FAD/NAD-bd_sf"/>
</dbReference>
<dbReference type="InterPro" id="IPR050346">
    <property type="entry name" value="FMO-like"/>
</dbReference>
<dbReference type="OrthoDB" id="66881at2759"/>
<accession>A0A0C9W2D0</accession>
<proteinExistence type="inferred from homology"/>